<dbReference type="KEGG" id="vaq:FIV01_08000"/>
<dbReference type="AlphaFoldDB" id="A0A5P9CJ73"/>
<gene>
    <name evidence="2" type="ORF">FIV01_08000</name>
</gene>
<organism evidence="2 3">
    <name type="scientific">Vibrio aquimaris</name>
    <dbReference type="NCBI Taxonomy" id="2587862"/>
    <lineage>
        <taxon>Bacteria</taxon>
        <taxon>Pseudomonadati</taxon>
        <taxon>Pseudomonadota</taxon>
        <taxon>Gammaproteobacteria</taxon>
        <taxon>Vibrionales</taxon>
        <taxon>Vibrionaceae</taxon>
        <taxon>Vibrio</taxon>
    </lineage>
</organism>
<evidence type="ECO:0000313" key="3">
    <source>
        <dbReference type="Proteomes" id="UP000326936"/>
    </source>
</evidence>
<protein>
    <submittedName>
        <fullName evidence="2">Uncharacterized protein</fullName>
    </submittedName>
</protein>
<keyword evidence="1" id="KW-0812">Transmembrane</keyword>
<dbReference type="Proteomes" id="UP000326936">
    <property type="component" value="Chromosome"/>
</dbReference>
<keyword evidence="3" id="KW-1185">Reference proteome</keyword>
<reference evidence="2 3" key="1">
    <citation type="submission" date="2019-10" db="EMBL/GenBank/DDBJ databases">
        <title>Complete genome sequence of Vibrio sp. strain THAF100, isolated from non-filtered water from the water column of tank 6 of a marine aquarium containing stony-coral fragments. Water maintained at 26 degree C.</title>
        <authorList>
            <person name="Ruckert C."/>
            <person name="Franco A."/>
            <person name="Kalinowski J."/>
            <person name="Glaeser S."/>
        </authorList>
    </citation>
    <scope>NUCLEOTIDE SEQUENCE [LARGE SCALE GENOMIC DNA]</scope>
    <source>
        <strain evidence="2 3">THAF100</strain>
    </source>
</reference>
<proteinExistence type="predicted"/>
<keyword evidence="1" id="KW-1133">Transmembrane helix</keyword>
<feature type="transmembrane region" description="Helical" evidence="1">
    <location>
        <begin position="81"/>
        <end position="98"/>
    </location>
</feature>
<sequence precursor="true">MKINRLRSGLFLASCVVLSVLVFLLAPQNLFVPKELPNVVKVYSALNDASLLAISYTLIVASLLALIVFVTGRCLRWMPKFVIIILGGLFFVTFAYGWQINLSIEDELNKQGYIECSSERELSLKYSSRTYVLPPETCN</sequence>
<evidence type="ECO:0000313" key="2">
    <source>
        <dbReference type="EMBL" id="QFT26368.1"/>
    </source>
</evidence>
<accession>A0A5P9CJ73</accession>
<keyword evidence="1" id="KW-0472">Membrane</keyword>
<feature type="transmembrane region" description="Helical" evidence="1">
    <location>
        <begin position="49"/>
        <end position="69"/>
    </location>
</feature>
<dbReference type="EMBL" id="CP045350">
    <property type="protein sequence ID" value="QFT26368.1"/>
    <property type="molecule type" value="Genomic_DNA"/>
</dbReference>
<evidence type="ECO:0000256" key="1">
    <source>
        <dbReference type="SAM" id="Phobius"/>
    </source>
</evidence>
<name>A0A5P9CJ73_9VIBR</name>